<feature type="domain" description="NTF2" evidence="4">
    <location>
        <begin position="367"/>
        <end position="399"/>
    </location>
</feature>
<dbReference type="Pfam" id="PF00026">
    <property type="entry name" value="Asp"/>
    <property type="match status" value="1"/>
</dbReference>
<feature type="active site" evidence="2">
    <location>
        <position position="271"/>
    </location>
</feature>
<dbReference type="InterPro" id="IPR034164">
    <property type="entry name" value="Pepsin-like_dom"/>
</dbReference>
<dbReference type="OrthoDB" id="660550at2759"/>
<dbReference type="GO" id="GO:0006508">
    <property type="term" value="P:proteolysis"/>
    <property type="evidence" value="ECO:0007669"/>
    <property type="project" value="InterPro"/>
</dbReference>
<gene>
    <name evidence="6" type="ORF">JVT61DRAFT_5998</name>
</gene>
<feature type="signal peptide" evidence="3">
    <location>
        <begin position="1"/>
        <end position="20"/>
    </location>
</feature>
<keyword evidence="3" id="KW-0732">Signal</keyword>
<organism evidence="6 7">
    <name type="scientific">Boletus reticuloceps</name>
    <dbReference type="NCBI Taxonomy" id="495285"/>
    <lineage>
        <taxon>Eukaryota</taxon>
        <taxon>Fungi</taxon>
        <taxon>Dikarya</taxon>
        <taxon>Basidiomycota</taxon>
        <taxon>Agaricomycotina</taxon>
        <taxon>Agaricomycetes</taxon>
        <taxon>Agaricomycetidae</taxon>
        <taxon>Boletales</taxon>
        <taxon>Boletineae</taxon>
        <taxon>Boletaceae</taxon>
        <taxon>Boletoideae</taxon>
        <taxon>Boletus</taxon>
    </lineage>
</organism>
<evidence type="ECO:0000259" key="5">
    <source>
        <dbReference type="PROSITE" id="PS51767"/>
    </source>
</evidence>
<feature type="chain" id="PRO_5034536944" evidence="3">
    <location>
        <begin position="21"/>
        <end position="399"/>
    </location>
</feature>
<evidence type="ECO:0000256" key="1">
    <source>
        <dbReference type="ARBA" id="ARBA00007447"/>
    </source>
</evidence>
<dbReference type="InterPro" id="IPR033121">
    <property type="entry name" value="PEPTIDASE_A1"/>
</dbReference>
<accession>A0A8I2YLH8</accession>
<evidence type="ECO:0000313" key="7">
    <source>
        <dbReference type="Proteomes" id="UP000683000"/>
    </source>
</evidence>
<dbReference type="GO" id="GO:0004190">
    <property type="term" value="F:aspartic-type endopeptidase activity"/>
    <property type="evidence" value="ECO:0007669"/>
    <property type="project" value="InterPro"/>
</dbReference>
<dbReference type="AlphaFoldDB" id="A0A8I2YLH8"/>
<protein>
    <submittedName>
        <fullName evidence="6">Aspartic peptidase domain-containing protein</fullName>
    </submittedName>
</protein>
<keyword evidence="7" id="KW-1185">Reference proteome</keyword>
<proteinExistence type="inferred from homology"/>
<evidence type="ECO:0000259" key="4">
    <source>
        <dbReference type="PROSITE" id="PS50177"/>
    </source>
</evidence>
<dbReference type="EMBL" id="JAGFBS010000020">
    <property type="protein sequence ID" value="KAG6373847.1"/>
    <property type="molecule type" value="Genomic_DNA"/>
</dbReference>
<dbReference type="Gene3D" id="2.40.70.10">
    <property type="entry name" value="Acid Proteases"/>
    <property type="match status" value="2"/>
</dbReference>
<dbReference type="PANTHER" id="PTHR47966:SF74">
    <property type="entry name" value="AGR407CP"/>
    <property type="match status" value="1"/>
</dbReference>
<reference evidence="6" key="1">
    <citation type="submission" date="2021-03" db="EMBL/GenBank/DDBJ databases">
        <title>Evolutionary innovations through gain and loss of genes in the ectomycorrhizal Boletales.</title>
        <authorList>
            <person name="Wu G."/>
            <person name="Miyauchi S."/>
            <person name="Morin E."/>
            <person name="Yang Z.-L."/>
            <person name="Xu J."/>
            <person name="Martin F.M."/>
        </authorList>
    </citation>
    <scope>NUCLEOTIDE SEQUENCE</scope>
    <source>
        <strain evidence="6">BR01</strain>
    </source>
</reference>
<name>A0A8I2YLH8_9AGAM</name>
<comment type="similarity">
    <text evidence="1">Belongs to the peptidase A1 family.</text>
</comment>
<dbReference type="PROSITE" id="PS51767">
    <property type="entry name" value="PEPTIDASE_A1"/>
    <property type="match status" value="1"/>
</dbReference>
<sequence length="399" mass="43563">MFPPKALLSLLFISLTGVDASPLSRSNGKATLGFATKFNEPGNLNFVERDRAHVQSMKQGNGLGKRTPVITTNTGMNYTVQVGVGSPPTNYTLLLDTATSLTWVGADKKYVATESSHDTGHRVSAAYSYGTFSGEEWIDTITLSPDLVVNQQSIGVATQTTDFVLDVDGYLGLGPLDLTENHVEGESTVPTVMDNLHSQGTISEEVLGIYFKPDVHLGELTFGGYDESAIRGPMSYFPVTTTSPASEYWGTNLSIDYGEDTIMSLSAGIFDTDSAFIFVPTDVFEKYMAKTSATKDAATGLLTITSEQYDTLEQLVFHIGDVPFVLTPNAQIWPRSRNYVFGGSPDKIYLVVADFEGYAKPGFEFVLGYTFLERYYSVFDTPNNRIGLALTDYTYAELS</sequence>
<feature type="domain" description="Peptidase A1" evidence="5">
    <location>
        <begin position="78"/>
        <end position="389"/>
    </location>
</feature>
<dbReference type="InterPro" id="IPR021109">
    <property type="entry name" value="Peptidase_aspartic_dom_sf"/>
</dbReference>
<dbReference type="CDD" id="cd05471">
    <property type="entry name" value="pepsin_like"/>
    <property type="match status" value="1"/>
</dbReference>
<evidence type="ECO:0000256" key="2">
    <source>
        <dbReference type="PIRSR" id="PIRSR601461-1"/>
    </source>
</evidence>
<dbReference type="InterPro" id="IPR001461">
    <property type="entry name" value="Aspartic_peptidase_A1"/>
</dbReference>
<comment type="caution">
    <text evidence="6">The sequence shown here is derived from an EMBL/GenBank/DDBJ whole genome shotgun (WGS) entry which is preliminary data.</text>
</comment>
<dbReference type="PANTHER" id="PTHR47966">
    <property type="entry name" value="BETA-SITE APP-CLEAVING ENZYME, ISOFORM A-RELATED"/>
    <property type="match status" value="1"/>
</dbReference>
<evidence type="ECO:0000256" key="3">
    <source>
        <dbReference type="SAM" id="SignalP"/>
    </source>
</evidence>
<dbReference type="PROSITE" id="PS50177">
    <property type="entry name" value="NTF2_DOMAIN"/>
    <property type="match status" value="1"/>
</dbReference>
<evidence type="ECO:0000313" key="6">
    <source>
        <dbReference type="EMBL" id="KAG6373847.1"/>
    </source>
</evidence>
<dbReference type="SUPFAM" id="SSF50630">
    <property type="entry name" value="Acid proteases"/>
    <property type="match status" value="1"/>
</dbReference>
<dbReference type="Proteomes" id="UP000683000">
    <property type="component" value="Unassembled WGS sequence"/>
</dbReference>
<dbReference type="InterPro" id="IPR018222">
    <property type="entry name" value="Nuclear_transport_factor_2_euk"/>
</dbReference>
<feature type="active site" evidence="2">
    <location>
        <position position="96"/>
    </location>
</feature>
<dbReference type="PRINTS" id="PR00792">
    <property type="entry name" value="PEPSIN"/>
</dbReference>